<evidence type="ECO:0000256" key="1">
    <source>
        <dbReference type="ARBA" id="ARBA00022801"/>
    </source>
</evidence>
<gene>
    <name evidence="4" type="ordered locus">TDE_0816</name>
</gene>
<evidence type="ECO:0000259" key="3">
    <source>
        <dbReference type="Pfam" id="PF07687"/>
    </source>
</evidence>
<dbReference type="STRING" id="243275.TDE_0816"/>
<dbReference type="Gene3D" id="3.30.70.360">
    <property type="match status" value="1"/>
</dbReference>
<keyword evidence="5" id="KW-1185">Reference proteome</keyword>
<dbReference type="eggNOG" id="COG1473">
    <property type="taxonomic scope" value="Bacteria"/>
</dbReference>
<dbReference type="InterPro" id="IPR017439">
    <property type="entry name" value="Amidohydrolase"/>
</dbReference>
<feature type="binding site" evidence="2">
    <location>
        <position position="369"/>
    </location>
    <ligand>
        <name>Mn(2+)</name>
        <dbReference type="ChEBI" id="CHEBI:29035"/>
        <label>2</label>
    </ligand>
</feature>
<dbReference type="Pfam" id="PF07687">
    <property type="entry name" value="M20_dimer"/>
    <property type="match status" value="1"/>
</dbReference>
<dbReference type="CDD" id="cd08019">
    <property type="entry name" value="M20_Acy1-like"/>
    <property type="match status" value="1"/>
</dbReference>
<keyword evidence="2" id="KW-0479">Metal-binding</keyword>
<dbReference type="PIRSF" id="PIRSF005962">
    <property type="entry name" value="Pept_M20D_amidohydro"/>
    <property type="match status" value="1"/>
</dbReference>
<keyword evidence="1" id="KW-0378">Hydrolase</keyword>
<dbReference type="Pfam" id="PF01546">
    <property type="entry name" value="Peptidase_M20"/>
    <property type="match status" value="1"/>
</dbReference>
<protein>
    <submittedName>
        <fullName evidence="4">Peptidase, M20/M25/M40 family</fullName>
    </submittedName>
</protein>
<feature type="binding site" evidence="2">
    <location>
        <position position="110"/>
    </location>
    <ligand>
        <name>Mn(2+)</name>
        <dbReference type="ChEBI" id="CHEBI:29035"/>
        <label>2</label>
    </ligand>
</feature>
<dbReference type="InterPro" id="IPR011650">
    <property type="entry name" value="Peptidase_M20_dimer"/>
</dbReference>
<comment type="cofactor">
    <cofactor evidence="2">
        <name>Mn(2+)</name>
        <dbReference type="ChEBI" id="CHEBI:29035"/>
    </cofactor>
    <text evidence="2">The Mn(2+) ion enhances activity.</text>
</comment>
<proteinExistence type="predicted"/>
<dbReference type="Proteomes" id="UP000008212">
    <property type="component" value="Chromosome"/>
</dbReference>
<dbReference type="InterPro" id="IPR036264">
    <property type="entry name" value="Bact_exopeptidase_dim_dom"/>
</dbReference>
<dbReference type="EMBL" id="AE017226">
    <property type="protein sequence ID" value="AAS11307.1"/>
    <property type="molecule type" value="Genomic_DNA"/>
</dbReference>
<evidence type="ECO:0000313" key="5">
    <source>
        <dbReference type="Proteomes" id="UP000008212"/>
    </source>
</evidence>
<dbReference type="PATRIC" id="fig|243275.7.peg.788"/>
<dbReference type="AlphaFoldDB" id="Q73PI3"/>
<dbReference type="NCBIfam" id="TIGR01891">
    <property type="entry name" value="amidohydrolases"/>
    <property type="match status" value="1"/>
</dbReference>
<dbReference type="InterPro" id="IPR002933">
    <property type="entry name" value="Peptidase_M20"/>
</dbReference>
<dbReference type="SUPFAM" id="SSF55031">
    <property type="entry name" value="Bacterial exopeptidase dimerisation domain"/>
    <property type="match status" value="1"/>
</dbReference>
<organism evidence="4 5">
    <name type="scientific">Treponema denticola (strain ATCC 35405 / DSM 14222 / CIP 103919 / JCM 8153 / KCTC 15104)</name>
    <dbReference type="NCBI Taxonomy" id="243275"/>
    <lineage>
        <taxon>Bacteria</taxon>
        <taxon>Pseudomonadati</taxon>
        <taxon>Spirochaetota</taxon>
        <taxon>Spirochaetia</taxon>
        <taxon>Spirochaetales</taxon>
        <taxon>Treponemataceae</taxon>
        <taxon>Treponema</taxon>
    </lineage>
</organism>
<reference evidence="4 5" key="1">
    <citation type="journal article" date="2004" name="Proc. Natl. Acad. Sci. U.S.A.">
        <title>Comparison of the genome of the oral pathogen Treponema denticola with other spirochete genomes.</title>
        <authorList>
            <person name="Seshadri R."/>
            <person name="Myers G.S."/>
            <person name="Tettelin H."/>
            <person name="Eisen J.A."/>
            <person name="Heidelberg J.F."/>
            <person name="Dodson R.J."/>
            <person name="Davidsen T.M."/>
            <person name="DeBoy R.T."/>
            <person name="Fouts D.E."/>
            <person name="Haft D.H."/>
            <person name="Selengut J."/>
            <person name="Ren Q."/>
            <person name="Brinkac L.M."/>
            <person name="Madupu R."/>
            <person name="Kolonay J."/>
            <person name="Durkin S.A."/>
            <person name="Daugherty S.C."/>
            <person name="Shetty J."/>
            <person name="Shvartsbeyn A."/>
            <person name="Gebregeorgis E."/>
            <person name="Geer K."/>
            <person name="Tsegaye G."/>
            <person name="Malek J."/>
            <person name="Ayodeji B."/>
            <person name="Shatsman S."/>
            <person name="McLeod M.P."/>
            <person name="Smajs D."/>
            <person name="Howell J.K."/>
            <person name="Pal S."/>
            <person name="Amin A."/>
            <person name="Vashisth P."/>
            <person name="McNeill T.Z."/>
            <person name="Xiang Q."/>
            <person name="Sodergren E."/>
            <person name="Baca E."/>
            <person name="Weinstock G.M."/>
            <person name="Norris S.J."/>
            <person name="Fraser C.M."/>
            <person name="Paulsen I.T."/>
        </authorList>
    </citation>
    <scope>NUCLEOTIDE SEQUENCE [LARGE SCALE GENOMIC DNA]</scope>
    <source>
        <strain evidence="5">ATCC 35405 / DSM 14222 / CIP 103919 / JCM 8153 / KCTC 15104</strain>
    </source>
</reference>
<evidence type="ECO:0000256" key="2">
    <source>
        <dbReference type="PIRSR" id="PIRSR005962-1"/>
    </source>
</evidence>
<dbReference type="OrthoDB" id="9776731at2"/>
<dbReference type="RefSeq" id="WP_002682078.1">
    <property type="nucleotide sequence ID" value="NC_002967.9"/>
</dbReference>
<dbReference type="PaxDb" id="243275-TDE_0816"/>
<feature type="binding site" evidence="2">
    <location>
        <position position="168"/>
    </location>
    <ligand>
        <name>Mn(2+)</name>
        <dbReference type="ChEBI" id="CHEBI:29035"/>
        <label>2</label>
    </ligand>
</feature>
<dbReference type="GO" id="GO:0016787">
    <property type="term" value="F:hydrolase activity"/>
    <property type="evidence" value="ECO:0007669"/>
    <property type="project" value="UniProtKB-KW"/>
</dbReference>
<accession>Q73PI3</accession>
<dbReference type="PANTHER" id="PTHR11014:SF63">
    <property type="entry name" value="METALLOPEPTIDASE, PUTATIVE (AFU_ORTHOLOGUE AFUA_6G09600)-RELATED"/>
    <property type="match status" value="1"/>
</dbReference>
<dbReference type="GO" id="GO:0046872">
    <property type="term" value="F:metal ion binding"/>
    <property type="evidence" value="ECO:0007669"/>
    <property type="project" value="UniProtKB-KW"/>
</dbReference>
<feature type="binding site" evidence="2">
    <location>
        <position position="144"/>
    </location>
    <ligand>
        <name>Mn(2+)</name>
        <dbReference type="ChEBI" id="CHEBI:29035"/>
        <label>2</label>
    </ligand>
</feature>
<evidence type="ECO:0000313" key="4">
    <source>
        <dbReference type="EMBL" id="AAS11307.1"/>
    </source>
</evidence>
<name>Q73PI3_TREDE</name>
<dbReference type="Gene3D" id="3.40.630.10">
    <property type="entry name" value="Zn peptidases"/>
    <property type="match status" value="1"/>
</dbReference>
<dbReference type="SUPFAM" id="SSF53187">
    <property type="entry name" value="Zn-dependent exopeptidases"/>
    <property type="match status" value="1"/>
</dbReference>
<dbReference type="GeneID" id="2739558"/>
<dbReference type="PANTHER" id="PTHR11014">
    <property type="entry name" value="PEPTIDASE M20 FAMILY MEMBER"/>
    <property type="match status" value="1"/>
</dbReference>
<feature type="domain" description="Peptidase M20 dimerisation" evidence="3">
    <location>
        <begin position="188"/>
        <end position="284"/>
    </location>
</feature>
<dbReference type="HOGENOM" id="CLU_023257_0_1_12"/>
<dbReference type="KEGG" id="tde:TDE_0816"/>
<keyword evidence="2" id="KW-0464">Manganese</keyword>
<sequence length="397" mass="43417">MSNDFILKNVSNLEEYLISTRRYLHENPEVSHKEYQTSTFLKQEIKKLEFEIIETPGTGFIAILDTGKEGKTVALRTDIDALPIQENVMNLRKKKVSVSKNDGAMHACAHDGHMAIILAAAKILNEMKDLLAGKIIFMFEESEEAGGGAEQLIEILKNYKIDAIYGNHLVSFIEAGKISVDAGPVMAGAILVDFKVIGKGGHGSRPDLSISPIFGSANVLTALASAWSNQIDVTKTVTLGLGSINGGTVFNVIPDEVKITGSLRFYDSEEGEKAINIMKTTSKHAAMSQNCSVEFTEGANQIAVHPVINDIKLSKIARDGINEILPGVLTQGVKWFASESFSKYNCLAPIVFAFVGIKNLEEGMGAEHHNEFFDMDEKALYYGTAAQVKFVYDYLRG</sequence>
<feature type="binding site" evidence="2">
    <location>
        <position position="108"/>
    </location>
    <ligand>
        <name>Mn(2+)</name>
        <dbReference type="ChEBI" id="CHEBI:29035"/>
        <label>2</label>
    </ligand>
</feature>